<evidence type="ECO:0000256" key="3">
    <source>
        <dbReference type="ARBA" id="ARBA00022692"/>
    </source>
</evidence>
<reference evidence="7 8" key="1">
    <citation type="journal article" date="2011" name="EMBO J.">
        <title>Structural diversity of bacterial flagellar motors.</title>
        <authorList>
            <person name="Chen S."/>
            <person name="Beeby M."/>
            <person name="Murphy G.E."/>
            <person name="Leadbetter J.R."/>
            <person name="Hendrixson D.R."/>
            <person name="Briegel A."/>
            <person name="Li Z."/>
            <person name="Shi J."/>
            <person name="Tocheva E.I."/>
            <person name="Muller A."/>
            <person name="Dobro M.J."/>
            <person name="Jensen G.J."/>
        </authorList>
    </citation>
    <scope>NUCLEOTIDE SEQUENCE [LARGE SCALE GENOMIC DNA]</scope>
    <source>
        <strain evidence="7 8">DSM 6540</strain>
    </source>
</reference>
<gene>
    <name evidence="7" type="ORF">ALO_08640</name>
</gene>
<comment type="subcellular location">
    <subcellularLocation>
        <location evidence="1">Cell membrane</location>
        <topology evidence="1">Multi-pass membrane protein</topology>
    </subcellularLocation>
</comment>
<evidence type="ECO:0000256" key="4">
    <source>
        <dbReference type="ARBA" id="ARBA00022989"/>
    </source>
</evidence>
<comment type="caution">
    <text evidence="7">The sequence shown here is derived from an EMBL/GenBank/DDBJ whole genome shotgun (WGS) entry which is preliminary data.</text>
</comment>
<accession>F7NI30</accession>
<feature type="transmembrane region" description="Helical" evidence="6">
    <location>
        <begin position="28"/>
        <end position="44"/>
    </location>
</feature>
<dbReference type="InterPro" id="IPR038730">
    <property type="entry name" value="HyfE-like"/>
</dbReference>
<feature type="transmembrane region" description="Helical" evidence="6">
    <location>
        <begin position="51"/>
        <end position="70"/>
    </location>
</feature>
<evidence type="ECO:0000256" key="2">
    <source>
        <dbReference type="ARBA" id="ARBA00022475"/>
    </source>
</evidence>
<dbReference type="RefSeq" id="WP_004094703.1">
    <property type="nucleotide sequence ID" value="NZ_AFGF01000066.1"/>
</dbReference>
<evidence type="ECO:0000256" key="6">
    <source>
        <dbReference type="SAM" id="Phobius"/>
    </source>
</evidence>
<feature type="transmembrane region" description="Helical" evidence="6">
    <location>
        <begin position="119"/>
        <end position="136"/>
    </location>
</feature>
<dbReference type="STRING" id="1009370.ALO_08640"/>
<dbReference type="PANTHER" id="PTHR38601">
    <property type="entry name" value="HYDROGENASE-4 COMPONENT E"/>
    <property type="match status" value="1"/>
</dbReference>
<dbReference type="OrthoDB" id="5298295at2"/>
<evidence type="ECO:0000256" key="1">
    <source>
        <dbReference type="ARBA" id="ARBA00004651"/>
    </source>
</evidence>
<name>F7NI30_9FIRM</name>
<keyword evidence="8" id="KW-1185">Reference proteome</keyword>
<feature type="transmembrane region" description="Helical" evidence="6">
    <location>
        <begin position="164"/>
        <end position="187"/>
    </location>
</feature>
<protein>
    <submittedName>
        <fullName evidence="7">Hydrogenase, membrane subunit 2-like protein</fullName>
    </submittedName>
</protein>
<dbReference type="AlphaFoldDB" id="F7NI30"/>
<organism evidence="7 8">
    <name type="scientific">Acetonema longum DSM 6540</name>
    <dbReference type="NCBI Taxonomy" id="1009370"/>
    <lineage>
        <taxon>Bacteria</taxon>
        <taxon>Bacillati</taxon>
        <taxon>Bacillota</taxon>
        <taxon>Negativicutes</taxon>
        <taxon>Acetonemataceae</taxon>
        <taxon>Acetonema</taxon>
    </lineage>
</organism>
<keyword evidence="4 6" id="KW-1133">Transmembrane helix</keyword>
<evidence type="ECO:0000313" key="8">
    <source>
        <dbReference type="Proteomes" id="UP000003240"/>
    </source>
</evidence>
<keyword evidence="2" id="KW-1003">Cell membrane</keyword>
<dbReference type="eggNOG" id="COG4237">
    <property type="taxonomic scope" value="Bacteria"/>
</dbReference>
<evidence type="ECO:0000256" key="5">
    <source>
        <dbReference type="ARBA" id="ARBA00023136"/>
    </source>
</evidence>
<keyword evidence="3 6" id="KW-0812">Transmembrane</keyword>
<keyword evidence="5 6" id="KW-0472">Membrane</keyword>
<dbReference type="Proteomes" id="UP000003240">
    <property type="component" value="Unassembled WGS sequence"/>
</dbReference>
<proteinExistence type="predicted"/>
<sequence>MNVFAIFLLFGAFLQTRAIKLKTAVEILLVQSVIISLACLYIGWETGEVHMFIAAFLTFAIKAVLIPYALMRLVRRLHQEKERNPVLSPNAASLAAATVIFFSYILIDRALPGILSRDALAAAVSLMMIGLLLIMTRHQAMMQTIGLITMENGLYLVGLSVTKGLPLIIELGIFVDVLVAVLVLVILTYRLKISFWSTDTSILEKLKG</sequence>
<evidence type="ECO:0000313" key="7">
    <source>
        <dbReference type="EMBL" id="EGO64262.1"/>
    </source>
</evidence>
<dbReference type="GO" id="GO:0005886">
    <property type="term" value="C:plasma membrane"/>
    <property type="evidence" value="ECO:0007669"/>
    <property type="project" value="UniProtKB-SubCell"/>
</dbReference>
<feature type="transmembrane region" description="Helical" evidence="6">
    <location>
        <begin position="90"/>
        <end position="107"/>
    </location>
</feature>
<dbReference type="PANTHER" id="PTHR38601:SF1">
    <property type="entry name" value="HYDROGENASE-4 COMPONENT E"/>
    <property type="match status" value="1"/>
</dbReference>
<dbReference type="EMBL" id="AFGF01000066">
    <property type="protein sequence ID" value="EGO64262.1"/>
    <property type="molecule type" value="Genomic_DNA"/>
</dbReference>